<accession>A0A7I8VI38</accession>
<sequence length="212" mass="24254">MANNTNSTNTESVELDNVTNGGNGKYFMTGTIRRGKEAGLVEVQIELSEKDITRIQDNLNSDKRDNIKGFQCQRSYGIHILILTLLFTPFAFIIGICTNFYYGTICWYNIYLIYNENESIWKKLLFCPVLVIFYPLIITCHCLVIGFYYTIKQVKLNSEDWNTEMKDIDKGSLPFYCDLLGYPECSPYDLITLAEGSSSPEPDFRSSISTNE</sequence>
<organism evidence="2 3">
    <name type="scientific">Dimorphilus gyrociliatus</name>
    <dbReference type="NCBI Taxonomy" id="2664684"/>
    <lineage>
        <taxon>Eukaryota</taxon>
        <taxon>Metazoa</taxon>
        <taxon>Spiralia</taxon>
        <taxon>Lophotrochozoa</taxon>
        <taxon>Annelida</taxon>
        <taxon>Polychaeta</taxon>
        <taxon>Polychaeta incertae sedis</taxon>
        <taxon>Dinophilidae</taxon>
        <taxon>Dimorphilus</taxon>
    </lineage>
</organism>
<dbReference type="OrthoDB" id="10066407at2759"/>
<evidence type="ECO:0000313" key="3">
    <source>
        <dbReference type="Proteomes" id="UP000549394"/>
    </source>
</evidence>
<evidence type="ECO:0000256" key="1">
    <source>
        <dbReference type="SAM" id="Phobius"/>
    </source>
</evidence>
<dbReference type="PANTHER" id="PTHR31777:SF0">
    <property type="entry name" value="TRANSMEMBRANE PROTEIN 169"/>
    <property type="match status" value="1"/>
</dbReference>
<keyword evidence="1" id="KW-0812">Transmembrane</keyword>
<dbReference type="EMBL" id="CAJFCJ010000006">
    <property type="protein sequence ID" value="CAD5115885.1"/>
    <property type="molecule type" value="Genomic_DNA"/>
</dbReference>
<proteinExistence type="predicted"/>
<reference evidence="2 3" key="1">
    <citation type="submission" date="2020-08" db="EMBL/GenBank/DDBJ databases">
        <authorList>
            <person name="Hejnol A."/>
        </authorList>
    </citation>
    <scope>NUCLEOTIDE SEQUENCE [LARGE SCALE GENOMIC DNA]</scope>
</reference>
<comment type="caution">
    <text evidence="2">The sequence shown here is derived from an EMBL/GenBank/DDBJ whole genome shotgun (WGS) entry which is preliminary data.</text>
</comment>
<evidence type="ECO:0000313" key="2">
    <source>
        <dbReference type="EMBL" id="CAD5115885.1"/>
    </source>
</evidence>
<keyword evidence="1" id="KW-1133">Transmembrane helix</keyword>
<dbReference type="Pfam" id="PF15052">
    <property type="entry name" value="TMEM169"/>
    <property type="match status" value="1"/>
</dbReference>
<feature type="transmembrane region" description="Helical" evidence="1">
    <location>
        <begin position="123"/>
        <end position="149"/>
    </location>
</feature>
<dbReference type="Proteomes" id="UP000549394">
    <property type="component" value="Unassembled WGS sequence"/>
</dbReference>
<keyword evidence="3" id="KW-1185">Reference proteome</keyword>
<dbReference type="PANTHER" id="PTHR31777">
    <property type="entry name" value="TRANSMEMBRANE PROTEIN 169"/>
    <property type="match status" value="1"/>
</dbReference>
<gene>
    <name evidence="2" type="ORF">DGYR_LOCUS4572</name>
</gene>
<feature type="transmembrane region" description="Helical" evidence="1">
    <location>
        <begin position="78"/>
        <end position="103"/>
    </location>
</feature>
<protein>
    <submittedName>
        <fullName evidence="2">Uncharacterized protein</fullName>
    </submittedName>
</protein>
<name>A0A7I8VI38_9ANNE</name>
<dbReference type="AlphaFoldDB" id="A0A7I8VI38"/>
<keyword evidence="1" id="KW-0472">Membrane</keyword>
<dbReference type="InterPro" id="IPR029386">
    <property type="entry name" value="TMEM169"/>
</dbReference>